<evidence type="ECO:0000256" key="3">
    <source>
        <dbReference type="ARBA" id="ARBA00022723"/>
    </source>
</evidence>
<dbReference type="SUPFAM" id="SSF54862">
    <property type="entry name" value="4Fe-4S ferredoxins"/>
    <property type="match status" value="1"/>
</dbReference>
<feature type="domain" description="4Fe-4S ferredoxin-type" evidence="7">
    <location>
        <begin position="74"/>
        <end position="107"/>
    </location>
</feature>
<feature type="domain" description="4Fe-4S ferredoxin-type" evidence="7">
    <location>
        <begin position="161"/>
        <end position="190"/>
    </location>
</feature>
<dbReference type="RefSeq" id="WP_041238823.1">
    <property type="nucleotide sequence ID" value="NZ_CABMMS010000007.1"/>
</dbReference>
<evidence type="ECO:0000256" key="2">
    <source>
        <dbReference type="ARBA" id="ARBA00022485"/>
    </source>
</evidence>
<dbReference type="EMBL" id="PPTS01000007">
    <property type="protein sequence ID" value="RDB63498.1"/>
    <property type="molecule type" value="Genomic_DNA"/>
</dbReference>
<proteinExistence type="predicted"/>
<keyword evidence="5" id="KW-0408">Iron</keyword>
<name>A0A369LZA5_9ACTN</name>
<keyword evidence="9" id="KW-1185">Reference proteome</keyword>
<dbReference type="GeneID" id="78360322"/>
<dbReference type="PANTHER" id="PTHR42859:SF10">
    <property type="entry name" value="DIMETHYLSULFOXIDE REDUCTASE CHAIN B"/>
    <property type="match status" value="1"/>
</dbReference>
<evidence type="ECO:0000256" key="1">
    <source>
        <dbReference type="ARBA" id="ARBA00022448"/>
    </source>
</evidence>
<keyword evidence="1" id="KW-0813">Transport</keyword>
<dbReference type="GO" id="GO:0051539">
    <property type="term" value="F:4 iron, 4 sulfur cluster binding"/>
    <property type="evidence" value="ECO:0007669"/>
    <property type="project" value="UniProtKB-KW"/>
</dbReference>
<organism evidence="8 9">
    <name type="scientific">Gordonibacter pamelaeae</name>
    <dbReference type="NCBI Taxonomy" id="471189"/>
    <lineage>
        <taxon>Bacteria</taxon>
        <taxon>Bacillati</taxon>
        <taxon>Actinomycetota</taxon>
        <taxon>Coriobacteriia</taxon>
        <taxon>Eggerthellales</taxon>
        <taxon>Eggerthellaceae</taxon>
        <taxon>Gordonibacter</taxon>
    </lineage>
</organism>
<dbReference type="PROSITE" id="PS00198">
    <property type="entry name" value="4FE4S_FER_1"/>
    <property type="match status" value="1"/>
</dbReference>
<evidence type="ECO:0000256" key="6">
    <source>
        <dbReference type="ARBA" id="ARBA00023014"/>
    </source>
</evidence>
<evidence type="ECO:0000256" key="5">
    <source>
        <dbReference type="ARBA" id="ARBA00023004"/>
    </source>
</evidence>
<evidence type="ECO:0000256" key="4">
    <source>
        <dbReference type="ARBA" id="ARBA00022982"/>
    </source>
</evidence>
<dbReference type="OrthoDB" id="9800445at2"/>
<keyword evidence="2" id="KW-0004">4Fe-4S</keyword>
<protein>
    <submittedName>
        <fullName evidence="8">4Fe-4S dicluster domain-containing protein</fullName>
    </submittedName>
</protein>
<dbReference type="Gene3D" id="3.30.70.20">
    <property type="match status" value="2"/>
</dbReference>
<dbReference type="Proteomes" id="UP000254000">
    <property type="component" value="Unassembled WGS sequence"/>
</dbReference>
<keyword evidence="4" id="KW-0249">Electron transport</keyword>
<keyword evidence="3" id="KW-0479">Metal-binding</keyword>
<dbReference type="CDD" id="cd16373">
    <property type="entry name" value="DMSOR_beta_like"/>
    <property type="match status" value="1"/>
</dbReference>
<feature type="domain" description="4Fe-4S ferredoxin-type" evidence="7">
    <location>
        <begin position="114"/>
        <end position="150"/>
    </location>
</feature>
<dbReference type="PROSITE" id="PS51379">
    <property type="entry name" value="4FE4S_FER_2"/>
    <property type="match status" value="4"/>
</dbReference>
<gene>
    <name evidence="8" type="ORF">C1877_11525</name>
</gene>
<dbReference type="AlphaFoldDB" id="A0A369LZA5"/>
<keyword evidence="6" id="KW-0411">Iron-sulfur</keyword>
<dbReference type="InterPro" id="IPR017896">
    <property type="entry name" value="4Fe4S_Fe-S-bd"/>
</dbReference>
<reference evidence="8 9" key="1">
    <citation type="journal article" date="2018" name="Elife">
        <title>Discovery and characterization of a prevalent human gut bacterial enzyme sufficient for the inactivation of a family of plant toxins.</title>
        <authorList>
            <person name="Koppel N."/>
            <person name="Bisanz J.E."/>
            <person name="Pandelia M.E."/>
            <person name="Turnbaugh P.J."/>
            <person name="Balskus E.P."/>
        </authorList>
    </citation>
    <scope>NUCLEOTIDE SEQUENCE [LARGE SCALE GENOMIC DNA]</scope>
    <source>
        <strain evidence="8 9">3C</strain>
    </source>
</reference>
<dbReference type="InterPro" id="IPR017900">
    <property type="entry name" value="4Fe4S_Fe_S_CS"/>
</dbReference>
<feature type="domain" description="4Fe-4S ferredoxin-type" evidence="7">
    <location>
        <begin position="37"/>
        <end position="67"/>
    </location>
</feature>
<evidence type="ECO:0000313" key="9">
    <source>
        <dbReference type="Proteomes" id="UP000254000"/>
    </source>
</evidence>
<evidence type="ECO:0000259" key="7">
    <source>
        <dbReference type="PROSITE" id="PS51379"/>
    </source>
</evidence>
<evidence type="ECO:0000313" key="8">
    <source>
        <dbReference type="EMBL" id="RDB63498.1"/>
    </source>
</evidence>
<dbReference type="InterPro" id="IPR050294">
    <property type="entry name" value="RnfB_subfamily"/>
</dbReference>
<dbReference type="GO" id="GO:0046872">
    <property type="term" value="F:metal ion binding"/>
    <property type="evidence" value="ECO:0007669"/>
    <property type="project" value="UniProtKB-KW"/>
</dbReference>
<dbReference type="PANTHER" id="PTHR42859">
    <property type="entry name" value="OXIDOREDUCTASE"/>
    <property type="match status" value="1"/>
</dbReference>
<sequence>MRLSSVIAGLSAAAVAFQGVAYAVQGPAKSLLRPPGAQGEADFSARCIKCGKCMEACPYLALSPAPGDQGIAAGTPMVDARAQACRLCEDFPCVEACPTNALRGIEGRSDVRMGTAVIDEDLCIAFQGMRCEVCYRTCPLIDQAISIDYRLREGDAIHSLFAPVIDEEQCVGCGLCVERCVVDEPDVAIRIKTDAEHPRTGA</sequence>
<accession>A0A369LZA5</accession>
<comment type="caution">
    <text evidence="8">The sequence shown here is derived from an EMBL/GenBank/DDBJ whole genome shotgun (WGS) entry which is preliminary data.</text>
</comment>
<dbReference type="Pfam" id="PF12838">
    <property type="entry name" value="Fer4_7"/>
    <property type="match status" value="2"/>
</dbReference>